<dbReference type="EMBL" id="JBHTRV010000015">
    <property type="protein sequence ID" value="MFE5982216.1"/>
    <property type="molecule type" value="Genomic_DNA"/>
</dbReference>
<dbReference type="InterPro" id="IPR012495">
    <property type="entry name" value="TadE-like_dom"/>
</dbReference>
<proteinExistence type="predicted"/>
<name>A0ABW6IXA0_STRWE</name>
<organism evidence="3 4">
    <name type="scientific">Streptomyces wedmorensis</name>
    <dbReference type="NCBI Taxonomy" id="43759"/>
    <lineage>
        <taxon>Bacteria</taxon>
        <taxon>Bacillati</taxon>
        <taxon>Actinomycetota</taxon>
        <taxon>Actinomycetes</taxon>
        <taxon>Kitasatosporales</taxon>
        <taxon>Streptomycetaceae</taxon>
        <taxon>Streptomyces</taxon>
    </lineage>
</organism>
<evidence type="ECO:0000256" key="1">
    <source>
        <dbReference type="SAM" id="Phobius"/>
    </source>
</evidence>
<keyword evidence="1" id="KW-0812">Transmembrane</keyword>
<keyword evidence="1" id="KW-0472">Membrane</keyword>
<dbReference type="Proteomes" id="UP001600424">
    <property type="component" value="Unassembled WGS sequence"/>
</dbReference>
<sequence length="155" mass="16288">MTGERRGTRGVLRRTRWDRQGTGCDRHGTRWAPCRARRDRGQAAVEYLGFLPVLLLVGLAGLQLGVVAYAAQQAGTAARAAARAASSDADDAPDPETVGRAAAGWATSVSVTEGGGEAVATVTVRIPSVVPFWDFGDVTKTATMPLTETPPEDLP</sequence>
<reference evidence="3 4" key="1">
    <citation type="submission" date="2024-09" db="EMBL/GenBank/DDBJ databases">
        <title>The Natural Products Discovery Center: Release of the First 8490 Sequenced Strains for Exploring Actinobacteria Biosynthetic Diversity.</title>
        <authorList>
            <person name="Kalkreuter E."/>
            <person name="Kautsar S.A."/>
            <person name="Yang D."/>
            <person name="Bader C.D."/>
            <person name="Teijaro C.N."/>
            <person name="Fluegel L."/>
            <person name="Davis C.M."/>
            <person name="Simpson J.R."/>
            <person name="Lauterbach L."/>
            <person name="Steele A.D."/>
            <person name="Gui C."/>
            <person name="Meng S."/>
            <person name="Li G."/>
            <person name="Viehrig K."/>
            <person name="Ye F."/>
            <person name="Su P."/>
            <person name="Kiefer A.F."/>
            <person name="Nichols A."/>
            <person name="Cepeda A.J."/>
            <person name="Yan W."/>
            <person name="Fan B."/>
            <person name="Jiang Y."/>
            <person name="Adhikari A."/>
            <person name="Zheng C.-J."/>
            <person name="Schuster L."/>
            <person name="Cowan T.M."/>
            <person name="Smanski M.J."/>
            <person name="Chevrette M.G."/>
            <person name="De Carvalho L.P.S."/>
            <person name="Shen B."/>
        </authorList>
    </citation>
    <scope>NUCLEOTIDE SEQUENCE [LARGE SCALE GENOMIC DNA]</scope>
    <source>
        <strain evidence="3 4">NPDC056472</strain>
    </source>
</reference>
<keyword evidence="1" id="KW-1133">Transmembrane helix</keyword>
<evidence type="ECO:0000313" key="3">
    <source>
        <dbReference type="EMBL" id="MFE5982216.1"/>
    </source>
</evidence>
<accession>A0ABW6IXA0</accession>
<gene>
    <name evidence="3" type="ORF">ACFQ63_21195</name>
</gene>
<feature type="domain" description="TadE-like" evidence="2">
    <location>
        <begin position="41"/>
        <end position="83"/>
    </location>
</feature>
<feature type="transmembrane region" description="Helical" evidence="1">
    <location>
        <begin position="47"/>
        <end position="71"/>
    </location>
</feature>
<dbReference type="RefSeq" id="WP_386253108.1">
    <property type="nucleotide sequence ID" value="NZ_JBHTRV010000015.1"/>
</dbReference>
<evidence type="ECO:0000313" key="4">
    <source>
        <dbReference type="Proteomes" id="UP001600424"/>
    </source>
</evidence>
<evidence type="ECO:0000259" key="2">
    <source>
        <dbReference type="Pfam" id="PF07811"/>
    </source>
</evidence>
<protein>
    <submittedName>
        <fullName evidence="3">TadE/TadG family type IV pilus assembly protein</fullName>
    </submittedName>
</protein>
<keyword evidence="4" id="KW-1185">Reference proteome</keyword>
<dbReference type="Pfam" id="PF07811">
    <property type="entry name" value="TadE"/>
    <property type="match status" value="1"/>
</dbReference>
<comment type="caution">
    <text evidence="3">The sequence shown here is derived from an EMBL/GenBank/DDBJ whole genome shotgun (WGS) entry which is preliminary data.</text>
</comment>